<evidence type="ECO:0000313" key="2">
    <source>
        <dbReference type="Proteomes" id="UP000829447"/>
    </source>
</evidence>
<organism evidence="1 2">
    <name type="scientific">Pangasianodon gigas</name>
    <name type="common">Mekong giant catfish</name>
    <name type="synonym">Pangasius gigas</name>
    <dbReference type="NCBI Taxonomy" id="30993"/>
    <lineage>
        <taxon>Eukaryota</taxon>
        <taxon>Metazoa</taxon>
        <taxon>Chordata</taxon>
        <taxon>Craniata</taxon>
        <taxon>Vertebrata</taxon>
        <taxon>Euteleostomi</taxon>
        <taxon>Actinopterygii</taxon>
        <taxon>Neopterygii</taxon>
        <taxon>Teleostei</taxon>
        <taxon>Ostariophysi</taxon>
        <taxon>Siluriformes</taxon>
        <taxon>Pangasiidae</taxon>
        <taxon>Pangasianodon</taxon>
    </lineage>
</organism>
<reference evidence="1 2" key="1">
    <citation type="journal article" date="2022" name="bioRxiv">
        <title>An ancient truncated duplication of the anti-Mullerian hormone receptor type 2 gene is a potential conserved master sex determinant in the Pangasiidae catfish family.</title>
        <authorList>
            <person name="Wen M."/>
            <person name="Pan Q."/>
            <person name="Jouanno E."/>
            <person name="Montfort J."/>
            <person name="Zahm M."/>
            <person name="Cabau C."/>
            <person name="Klopp C."/>
            <person name="Iampietro C."/>
            <person name="Roques C."/>
            <person name="Bouchez O."/>
            <person name="Castinel A."/>
            <person name="Donnadieu C."/>
            <person name="Parrinello H."/>
            <person name="Poncet C."/>
            <person name="Belmonte E."/>
            <person name="Gautier V."/>
            <person name="Avarre J.-C."/>
            <person name="Dugue R."/>
            <person name="Gustiano R."/>
            <person name="Ha T.T.T."/>
            <person name="Campet M."/>
            <person name="Sriphairoj K."/>
            <person name="Ribolli J."/>
            <person name="de Almeida F.L."/>
            <person name="Desvignes T."/>
            <person name="Postlethwait J.H."/>
            <person name="Bucao C.F."/>
            <person name="Robinson-Rechavi M."/>
            <person name="Bobe J."/>
            <person name="Herpin A."/>
            <person name="Guiguen Y."/>
        </authorList>
    </citation>
    <scope>NUCLEOTIDE SEQUENCE [LARGE SCALE GENOMIC DNA]</scope>
    <source>
        <strain evidence="1">YG-Dec2019</strain>
    </source>
</reference>
<proteinExistence type="predicted"/>
<gene>
    <name evidence="1" type="ORF">PGIGA_G00066920</name>
</gene>
<dbReference type="Proteomes" id="UP000829447">
    <property type="component" value="Linkage Group LG15"/>
</dbReference>
<name>A0ACC5X8D5_PANGG</name>
<comment type="caution">
    <text evidence="1">The sequence shown here is derived from an EMBL/GenBank/DDBJ whole genome shotgun (WGS) entry which is preliminary data.</text>
</comment>
<dbReference type="EMBL" id="CM040468">
    <property type="protein sequence ID" value="MCI4386805.1"/>
    <property type="molecule type" value="Genomic_DNA"/>
</dbReference>
<sequence>MSYHGGNASGEFKEQDSSDYQHLGSKTSSHLERAKSKERQKEEVNKKLRSRDGPRNSNDQFVSKDQYTSSPRKHCVSVAKNPTNIRQFASLAFAENSALAKAKVSKPFHLCTENNLKMESWKKPDDLEKAREVHHLKFQASLDSLVEEFESGAFAARIQNIKTLRVRFRVHYVTHSPRQILAVTGNHHNLGAWKSFVPLRRAEDGFWFCTIIFPMGIQKDIVWPVVMTTLDDKLLGEKLQYYYSSSEDEESDHEEDEGQSKTIRDQEVLQTEIDYSPDGTVVNTGPKGVINDWRKYKQLETEQRAEQQKEMERLIKKLSMTCRSQLDDELDKQKQKELQDKINGKVTLRVDEEEDDDDEAFLQQYRLQRMEEMRRQLSGGRRFERVISISSGEEFLRAIDEEGRGTLVLVHIFEPDVPACQAMEGSLICLALQYPEVKFCAAQGSVLGTSALFRSSALPALLLYRGGDLVGNLVRVSDQLGDDFYATDVEALLQEYGLLPEKLPHATTHSSIRTGNTNDSDSDLDID</sequence>
<protein>
    <submittedName>
        <fullName evidence="1">Uncharacterized protein</fullName>
    </submittedName>
</protein>
<accession>A0ACC5X8D5</accession>
<keyword evidence="2" id="KW-1185">Reference proteome</keyword>
<evidence type="ECO:0000313" key="1">
    <source>
        <dbReference type="EMBL" id="MCI4386805.1"/>
    </source>
</evidence>